<keyword evidence="3 9" id="KW-0812">Transmembrane</keyword>
<evidence type="ECO:0000256" key="7">
    <source>
        <dbReference type="ARBA" id="ARBA00023170"/>
    </source>
</evidence>
<evidence type="ECO:0000256" key="9">
    <source>
        <dbReference type="SAM" id="Phobius"/>
    </source>
</evidence>
<dbReference type="PANTHER" id="PTHR24248">
    <property type="entry name" value="ADRENERGIC RECEPTOR-RELATED G-PROTEIN COUPLED RECEPTOR"/>
    <property type="match status" value="1"/>
</dbReference>
<comment type="caution">
    <text evidence="11">The sequence shown here is derived from an EMBL/GenBank/DDBJ whole genome shotgun (WGS) entry which is preliminary data.</text>
</comment>
<dbReference type="GO" id="GO:0004930">
    <property type="term" value="F:G protein-coupled receptor activity"/>
    <property type="evidence" value="ECO:0007669"/>
    <property type="project" value="UniProtKB-KW"/>
</dbReference>
<evidence type="ECO:0000256" key="8">
    <source>
        <dbReference type="ARBA" id="ARBA00023224"/>
    </source>
</evidence>
<sequence>MIVCFLGVYINISRLLTFACFLIVFAIVQSKLLLAVDASSGFKQFSNSSLNNTLTLDQADFSLNITEICIAEVINETLPYYSLPYRIFAGALVVPITICAISGNILVIHVIKHYRALRMTGNVFLASLAVADVGVSTLAMTFYGLQLIQGRWILGAVSESDNFYNLLVRIHH</sequence>
<feature type="domain" description="G-protein coupled receptors family 1 profile" evidence="10">
    <location>
        <begin position="103"/>
        <end position="172"/>
    </location>
</feature>
<evidence type="ECO:0000256" key="5">
    <source>
        <dbReference type="ARBA" id="ARBA00023040"/>
    </source>
</evidence>
<dbReference type="AlphaFoldDB" id="A0A818GMJ5"/>
<dbReference type="InterPro" id="IPR000276">
    <property type="entry name" value="GPCR_Rhodpsn"/>
</dbReference>
<proteinExistence type="predicted"/>
<dbReference type="SUPFAM" id="SSF81321">
    <property type="entry name" value="Family A G protein-coupled receptor-like"/>
    <property type="match status" value="1"/>
</dbReference>
<evidence type="ECO:0000256" key="4">
    <source>
        <dbReference type="ARBA" id="ARBA00022989"/>
    </source>
</evidence>
<dbReference type="GO" id="GO:0005886">
    <property type="term" value="C:plasma membrane"/>
    <property type="evidence" value="ECO:0007669"/>
    <property type="project" value="UniProtKB-SubCell"/>
</dbReference>
<dbReference type="Gene3D" id="1.20.1070.10">
    <property type="entry name" value="Rhodopsin 7-helix transmembrane proteins"/>
    <property type="match status" value="1"/>
</dbReference>
<gene>
    <name evidence="11" type="ORF">GRG538_LOCUS17202</name>
</gene>
<keyword evidence="2" id="KW-1003">Cell membrane</keyword>
<accession>A0A818GMJ5</accession>
<organism evidence="11 12">
    <name type="scientific">Rotaria socialis</name>
    <dbReference type="NCBI Taxonomy" id="392032"/>
    <lineage>
        <taxon>Eukaryota</taxon>
        <taxon>Metazoa</taxon>
        <taxon>Spiralia</taxon>
        <taxon>Gnathifera</taxon>
        <taxon>Rotifera</taxon>
        <taxon>Eurotatoria</taxon>
        <taxon>Bdelloidea</taxon>
        <taxon>Philodinida</taxon>
        <taxon>Philodinidae</taxon>
        <taxon>Rotaria</taxon>
    </lineage>
</organism>
<protein>
    <recommendedName>
        <fullName evidence="10">G-protein coupled receptors family 1 profile domain-containing protein</fullName>
    </recommendedName>
</protein>
<evidence type="ECO:0000256" key="6">
    <source>
        <dbReference type="ARBA" id="ARBA00023136"/>
    </source>
</evidence>
<name>A0A818GMJ5_9BILA</name>
<evidence type="ECO:0000256" key="3">
    <source>
        <dbReference type="ARBA" id="ARBA00022692"/>
    </source>
</evidence>
<dbReference type="Pfam" id="PF00001">
    <property type="entry name" value="7tm_1"/>
    <property type="match status" value="1"/>
</dbReference>
<reference evidence="11" key="1">
    <citation type="submission" date="2021-02" db="EMBL/GenBank/DDBJ databases">
        <authorList>
            <person name="Nowell W R."/>
        </authorList>
    </citation>
    <scope>NUCLEOTIDE SEQUENCE</scope>
</reference>
<evidence type="ECO:0000256" key="2">
    <source>
        <dbReference type="ARBA" id="ARBA00022475"/>
    </source>
</evidence>
<feature type="transmembrane region" description="Helical" evidence="9">
    <location>
        <begin position="87"/>
        <end position="111"/>
    </location>
</feature>
<keyword evidence="6 9" id="KW-0472">Membrane</keyword>
<keyword evidence="8" id="KW-0807">Transducer</keyword>
<evidence type="ECO:0000259" key="10">
    <source>
        <dbReference type="PROSITE" id="PS50262"/>
    </source>
</evidence>
<dbReference type="InterPro" id="IPR017452">
    <property type="entry name" value="GPCR_Rhodpsn_7TM"/>
</dbReference>
<dbReference type="EMBL" id="CAJNYT010002804">
    <property type="protein sequence ID" value="CAF3494523.1"/>
    <property type="molecule type" value="Genomic_DNA"/>
</dbReference>
<dbReference type="PROSITE" id="PS50262">
    <property type="entry name" value="G_PROTEIN_RECEP_F1_2"/>
    <property type="match status" value="1"/>
</dbReference>
<evidence type="ECO:0000313" key="11">
    <source>
        <dbReference type="EMBL" id="CAF3494523.1"/>
    </source>
</evidence>
<evidence type="ECO:0000313" key="12">
    <source>
        <dbReference type="Proteomes" id="UP000663872"/>
    </source>
</evidence>
<keyword evidence="5" id="KW-0297">G-protein coupled receptor</keyword>
<feature type="transmembrane region" description="Helical" evidence="9">
    <location>
        <begin position="123"/>
        <end position="145"/>
    </location>
</feature>
<evidence type="ECO:0000256" key="1">
    <source>
        <dbReference type="ARBA" id="ARBA00004651"/>
    </source>
</evidence>
<dbReference type="Proteomes" id="UP000663872">
    <property type="component" value="Unassembled WGS sequence"/>
</dbReference>
<keyword evidence="7" id="KW-0675">Receptor</keyword>
<dbReference type="PRINTS" id="PR00237">
    <property type="entry name" value="GPCRRHODOPSN"/>
</dbReference>
<comment type="subcellular location">
    <subcellularLocation>
        <location evidence="1">Cell membrane</location>
        <topology evidence="1">Multi-pass membrane protein</topology>
    </subcellularLocation>
</comment>
<keyword evidence="4 9" id="KW-1133">Transmembrane helix</keyword>